<reference evidence="1" key="2">
    <citation type="submission" date="2020-05" db="UniProtKB">
        <authorList>
            <consortium name="EnsemblMetazoa"/>
        </authorList>
    </citation>
    <scope>IDENTIFICATION</scope>
    <source>
        <strain evidence="1">IAEA</strain>
    </source>
</reference>
<evidence type="ECO:0000313" key="2">
    <source>
        <dbReference type="Proteomes" id="UP000092460"/>
    </source>
</evidence>
<dbReference type="VEuPathDB" id="VectorBase:GPPI030311"/>
<dbReference type="EnsemblMetazoa" id="GPPI030311-RA">
    <property type="protein sequence ID" value="GPPI030311-PA"/>
    <property type="gene ID" value="GPPI030311"/>
</dbReference>
<accession>A0A1B0BHJ1</accession>
<sequence>MSNVKTSGRDKESQLTSQWSCILFQKILHDFFQDIQIINSNFVLSEELAIDYKELTGRSTVQTEGISTSKLSQNQTHISMKRKRCQIAQCTNNKANSNWGTCHKRVCEIV</sequence>
<dbReference type="EMBL" id="JXJN01014390">
    <property type="status" value="NOT_ANNOTATED_CDS"/>
    <property type="molecule type" value="Genomic_DNA"/>
</dbReference>
<evidence type="ECO:0000313" key="1">
    <source>
        <dbReference type="EnsemblMetazoa" id="GPPI030311-PA"/>
    </source>
</evidence>
<dbReference type="EMBL" id="JXJN01014391">
    <property type="status" value="NOT_ANNOTATED_CDS"/>
    <property type="molecule type" value="Genomic_DNA"/>
</dbReference>
<protein>
    <submittedName>
        <fullName evidence="1">Uncharacterized protein</fullName>
    </submittedName>
</protein>
<organism evidence="1 2">
    <name type="scientific">Glossina palpalis gambiensis</name>
    <dbReference type="NCBI Taxonomy" id="67801"/>
    <lineage>
        <taxon>Eukaryota</taxon>
        <taxon>Metazoa</taxon>
        <taxon>Ecdysozoa</taxon>
        <taxon>Arthropoda</taxon>
        <taxon>Hexapoda</taxon>
        <taxon>Insecta</taxon>
        <taxon>Pterygota</taxon>
        <taxon>Neoptera</taxon>
        <taxon>Endopterygota</taxon>
        <taxon>Diptera</taxon>
        <taxon>Brachycera</taxon>
        <taxon>Muscomorpha</taxon>
        <taxon>Hippoboscoidea</taxon>
        <taxon>Glossinidae</taxon>
        <taxon>Glossina</taxon>
    </lineage>
</organism>
<proteinExistence type="predicted"/>
<dbReference type="AlphaFoldDB" id="A0A1B0BHJ1"/>
<reference evidence="2" key="1">
    <citation type="submission" date="2015-01" db="EMBL/GenBank/DDBJ databases">
        <authorList>
            <person name="Aksoy S."/>
            <person name="Warren W."/>
            <person name="Wilson R.K."/>
        </authorList>
    </citation>
    <scope>NUCLEOTIDE SEQUENCE [LARGE SCALE GENOMIC DNA]</scope>
    <source>
        <strain evidence="2">IAEA</strain>
    </source>
</reference>
<dbReference type="STRING" id="67801.A0A1B0BHJ1"/>
<name>A0A1B0BHJ1_9MUSC</name>
<dbReference type="Proteomes" id="UP000092460">
    <property type="component" value="Unassembled WGS sequence"/>
</dbReference>
<keyword evidence="2" id="KW-1185">Reference proteome</keyword>